<dbReference type="Proteomes" id="UP001295684">
    <property type="component" value="Unassembled WGS sequence"/>
</dbReference>
<dbReference type="AlphaFoldDB" id="A0AAD1U368"/>
<evidence type="ECO:0000313" key="1">
    <source>
        <dbReference type="EMBL" id="CAI2361270.1"/>
    </source>
</evidence>
<name>A0AAD1U368_EUPCR</name>
<evidence type="ECO:0000313" key="2">
    <source>
        <dbReference type="Proteomes" id="UP001295684"/>
    </source>
</evidence>
<sequence length="606" mass="72750">MAIQDIFKEFKVIETIISYFRDKHKAIRYLMIYLSKKLRKKNWTMLPKMLEIWKDKVPTMKNRLNSSFMIFEKVFKEFPSIMLYKFELYLRPYQMDIILERFMNQMAPNFTLNLHIAQSHVTTLAKFTFSFISNPCLHSVLQHSFITYFSLYPSMITTFTEKYPDCSFGFLIRKLGGANYSIAYFQQEIPPVEEFAYDYLCMKAVVGYDNLFVDFYMNGNKKVYLYERNDVMRARRVKIKHVVTSSKVDKKVFNILKKFPNFEEIYYCLRGSGRRIENQFQYLLREKQDVDFRLLFERINHTVKQWDYIVAKNIPFWILSVKKTPTCEEEDQYKLTHIQVHADMLKLRVLKDDSEDFRRIFPSYINGEKEEPYIATARGEVIISDFSCIEEIQNLKVLKVYKKLPKRIKKFFCRYELSTPKGLSCLFIKMSDISSVDLYPTDKKHNLDGIIDYVKTIRFFFVNSHKSINPFPMPGPTALLYDLNPKYNIDLTLDLRKKKVEIYMLDDPILRDQEMPQRWNEKLVLSVCSMLNLYNIHHLEISNIPVFQGKMLEYFHMRIIESQMNFWTCKLGIFTYFIRMKKRRREVFLKLKPPFRNIGDDLYLEL</sequence>
<protein>
    <submittedName>
        <fullName evidence="1">Uncharacterized protein</fullName>
    </submittedName>
</protein>
<accession>A0AAD1U368</accession>
<keyword evidence="2" id="KW-1185">Reference proteome</keyword>
<comment type="caution">
    <text evidence="1">The sequence shown here is derived from an EMBL/GenBank/DDBJ whole genome shotgun (WGS) entry which is preliminary data.</text>
</comment>
<proteinExistence type="predicted"/>
<reference evidence="1" key="1">
    <citation type="submission" date="2023-07" db="EMBL/GenBank/DDBJ databases">
        <authorList>
            <consortium name="AG Swart"/>
            <person name="Singh M."/>
            <person name="Singh A."/>
            <person name="Seah K."/>
            <person name="Emmerich C."/>
        </authorList>
    </citation>
    <scope>NUCLEOTIDE SEQUENCE</scope>
    <source>
        <strain evidence="1">DP1</strain>
    </source>
</reference>
<dbReference type="EMBL" id="CAMPGE010002465">
    <property type="protein sequence ID" value="CAI2361270.1"/>
    <property type="molecule type" value="Genomic_DNA"/>
</dbReference>
<organism evidence="1 2">
    <name type="scientific">Euplotes crassus</name>
    <dbReference type="NCBI Taxonomy" id="5936"/>
    <lineage>
        <taxon>Eukaryota</taxon>
        <taxon>Sar</taxon>
        <taxon>Alveolata</taxon>
        <taxon>Ciliophora</taxon>
        <taxon>Intramacronucleata</taxon>
        <taxon>Spirotrichea</taxon>
        <taxon>Hypotrichia</taxon>
        <taxon>Euplotida</taxon>
        <taxon>Euplotidae</taxon>
        <taxon>Moneuplotes</taxon>
    </lineage>
</organism>
<gene>
    <name evidence="1" type="ORF">ECRASSUSDP1_LOCUS2580</name>
</gene>